<dbReference type="EMBL" id="JAZGJQ010000015">
    <property type="protein sequence ID" value="MEE6148197.1"/>
    <property type="molecule type" value="Genomic_DNA"/>
</dbReference>
<dbReference type="InterPro" id="IPR000510">
    <property type="entry name" value="Nase/OxRdtase_comp1"/>
</dbReference>
<gene>
    <name evidence="2" type="ORF">VXJ25_09430</name>
</gene>
<sequence>MLSRVSPRRAPQAGGGAPAPFVLARDADLPRPVANVLEFNAPVHGNWNIVHTGMLVPEAHQIYVCADNCLRGVVLTAAEMGASGRFSSVVIEEGDLLADNLESVTIEGVSDVIRRLPRRPPVVMVFLVCLHHFVGTDVAYVYDELERRFPDVTFMRCWMDPVMQKTGITPEQRERKAMVDPIQALPEDPRLVSVLSDDLRLPEDSDVFRLLAGAGFEVHQLHDCATWEEYLGLGASTLFLTRSYFGAWGLAKMAARIGRRALYLPPSLGYDAIDAELAELAGALGIGAPDTAPLRAEADAALDALASRLAGAPVAIDYLAVNHPLELARTLLEHGFDVRRVYVDAVGAEERASLGWLAAHAPELELWSTIHPMLRQLPRDGGDRWLAVGPKAAWFLGTDRFVNAIETDGQWGYAAILHLADLMRDAWERPKDPRGLVPRKGLGTPCACQLPL</sequence>
<dbReference type="RefSeq" id="WP_330958965.1">
    <property type="nucleotide sequence ID" value="NZ_JAZGJQ010000015.1"/>
</dbReference>
<name>A0ABU7RC61_9ACTN</name>
<dbReference type="Pfam" id="PF00148">
    <property type="entry name" value="Oxidored_nitro"/>
    <property type="match status" value="1"/>
</dbReference>
<feature type="domain" description="Nitrogenase/oxidoreductase component 1" evidence="1">
    <location>
        <begin position="118"/>
        <end position="351"/>
    </location>
</feature>
<protein>
    <submittedName>
        <fullName evidence="2">Nitrogenase component 1</fullName>
    </submittedName>
</protein>
<evidence type="ECO:0000313" key="3">
    <source>
        <dbReference type="Proteomes" id="UP001332931"/>
    </source>
</evidence>
<dbReference type="Proteomes" id="UP001332931">
    <property type="component" value="Unassembled WGS sequence"/>
</dbReference>
<dbReference type="SUPFAM" id="SSF53807">
    <property type="entry name" value="Helical backbone' metal receptor"/>
    <property type="match status" value="1"/>
</dbReference>
<keyword evidence="3" id="KW-1185">Reference proteome</keyword>
<accession>A0ABU7RC61</accession>
<evidence type="ECO:0000313" key="2">
    <source>
        <dbReference type="EMBL" id="MEE6148197.1"/>
    </source>
</evidence>
<reference evidence="2 3" key="1">
    <citation type="submission" date="2024-01" db="EMBL/GenBank/DDBJ databases">
        <title>Description of Olsenella sp. nov., isolated from pig feces.</title>
        <authorList>
            <person name="Chang Y.-H."/>
        </authorList>
    </citation>
    <scope>NUCLEOTIDE SEQUENCE [LARGE SCALE GENOMIC DNA]</scope>
    <source>
        <strain evidence="2 3">YH-ols2223</strain>
    </source>
</reference>
<evidence type="ECO:0000259" key="1">
    <source>
        <dbReference type="Pfam" id="PF00148"/>
    </source>
</evidence>
<comment type="caution">
    <text evidence="2">The sequence shown here is derived from an EMBL/GenBank/DDBJ whole genome shotgun (WGS) entry which is preliminary data.</text>
</comment>
<organism evidence="2 3">
    <name type="scientific">Olsenella absiana</name>
    <dbReference type="NCBI Taxonomy" id="3115222"/>
    <lineage>
        <taxon>Bacteria</taxon>
        <taxon>Bacillati</taxon>
        <taxon>Actinomycetota</taxon>
        <taxon>Coriobacteriia</taxon>
        <taxon>Coriobacteriales</taxon>
        <taxon>Atopobiaceae</taxon>
        <taxon>Olsenella</taxon>
    </lineage>
</organism>
<proteinExistence type="predicted"/>